<protein>
    <submittedName>
        <fullName evidence="6">TonB-linked outer membrane protein, SusC/RagA family</fullName>
    </submittedName>
</protein>
<evidence type="ECO:0000313" key="7">
    <source>
        <dbReference type="Proteomes" id="UP000199705"/>
    </source>
</evidence>
<feature type="chain" id="PRO_5011638061" evidence="4">
    <location>
        <begin position="20"/>
        <end position="1061"/>
    </location>
</feature>
<dbReference type="Gene3D" id="2.170.130.10">
    <property type="entry name" value="TonB-dependent receptor, plug domain"/>
    <property type="match status" value="1"/>
</dbReference>
<evidence type="ECO:0000256" key="2">
    <source>
        <dbReference type="ARBA" id="ARBA00023136"/>
    </source>
</evidence>
<dbReference type="Pfam" id="PF07715">
    <property type="entry name" value="Plug"/>
    <property type="match status" value="1"/>
</dbReference>
<dbReference type="Pfam" id="PF13715">
    <property type="entry name" value="CarbopepD_reg_2"/>
    <property type="match status" value="1"/>
</dbReference>
<evidence type="ECO:0000256" key="4">
    <source>
        <dbReference type="SAM" id="SignalP"/>
    </source>
</evidence>
<keyword evidence="7" id="KW-1185">Reference proteome</keyword>
<dbReference type="RefSeq" id="WP_091172327.1">
    <property type="nucleotide sequence ID" value="NZ_FNCG01000014.1"/>
</dbReference>
<dbReference type="AlphaFoldDB" id="A0A1G8GC41"/>
<evidence type="ECO:0000256" key="3">
    <source>
        <dbReference type="ARBA" id="ARBA00023237"/>
    </source>
</evidence>
<name>A0A1G8GC41_9SPHI</name>
<keyword evidence="2" id="KW-0472">Membrane</keyword>
<dbReference type="GO" id="GO:0009279">
    <property type="term" value="C:cell outer membrane"/>
    <property type="evidence" value="ECO:0007669"/>
    <property type="project" value="UniProtKB-SubCell"/>
</dbReference>
<evidence type="ECO:0000259" key="5">
    <source>
        <dbReference type="Pfam" id="PF07715"/>
    </source>
</evidence>
<dbReference type="InterPro" id="IPR036942">
    <property type="entry name" value="Beta-barrel_TonB_sf"/>
</dbReference>
<reference evidence="7" key="1">
    <citation type="submission" date="2016-10" db="EMBL/GenBank/DDBJ databases">
        <authorList>
            <person name="Varghese N."/>
            <person name="Submissions S."/>
        </authorList>
    </citation>
    <scope>NUCLEOTIDE SEQUENCE [LARGE SCALE GENOMIC DNA]</scope>
    <source>
        <strain evidence="7">Gh-67</strain>
    </source>
</reference>
<evidence type="ECO:0000313" key="6">
    <source>
        <dbReference type="EMBL" id="SDH91955.1"/>
    </source>
</evidence>
<accession>A0A1G8GC41</accession>
<dbReference type="InterPro" id="IPR037066">
    <property type="entry name" value="Plug_dom_sf"/>
</dbReference>
<dbReference type="Gene3D" id="2.40.170.20">
    <property type="entry name" value="TonB-dependent receptor, beta-barrel domain"/>
    <property type="match status" value="1"/>
</dbReference>
<sequence length="1061" mass="115104">MRKLFLLLSVLLCLGSALKAQDRNITGTVTDEKGAPLPGVAIQVKGSTTGTITNADGKYSIKATNLQAIVVGAKFLGYNYQEKTLKIGEMNADFKMVPSQNALDEVVVVGYGTQKKVHLTGAVAAVDMKTIQDIPTTNLAAALRGTNAAVSVTGGIARPGQSGTITIRNPVFLAKNGGSTTPLYIIDGVQRSEADFNLLDQSEVENISILKDAAAAIYGILGANGVIVVTTKRGQAGGPKVSFSSSVGIADAIQLPKMMSGFQMATYLNDIEQTRYNHTITPEGYINGDLSNKDLKYYTPDELEYFKNNNQNFLEQAFKPAVTSRNALSITGGNDKVTYFAGANYVNQNSNFKGVNTNRFGFRASVDAKVAKGLKLSLSLSEDLAKSKIYWYKLSSTSESPDNDFLSLNQAPPWQKYFIDGHPVYLGTSNNDNLNFFAVQNSNNYTGNNNTVFNGLANLSYEIPGISGLTANVSYNRNLNNAFNKQYGSTFYYNQYSGEGDNNHIPGGTVVGVKAIKNGDRVRLTPTMADNYQFNANLTYHKRFGAHEITALALYEQYESYSEGVAAEADGVIVGGKDNQTFTIGDQSSNQATLVKEYGRKAVAGRVNYAYADKYLVELAMRADANTNFAPGHQWGYFPSASAGWVVSKENFFKSVSFVDLLKFRGSVGLLGSDNTPSFLYAVNYQFGTGNKGGAVFGGNSDRGLGALLNIAIPNANLTWDHDLKTNYGLDAAFLGNRLSVSADYFWEHRYDMLASLNTSVPVTIGAAPSAENYGIVNTFGYEISVSWKDKIGSNFSYNFSPFFSWSDNKYIKYDIAAAQVGTIQDLTGKSSDQGTLGYKSLGIIRTQADADAIIAERAAAAGGAQNVKIFGYVPSPGMINYVDKNGDGIIKQNDLNDQFYLGKKSSNHYNLGLNFGGAYKTLSLNVVMGMSWGGNQSIESAAIKQATANQNRPVFWADHWTPSNPNAKYPDPYYSDDVSATSDFWFVSPFTWNISSANLSYTLPASITKRLGMSSIRAYVVATNPINFVNPFPEHYRDISSPFGAYPNLRTVSFGLNLGF</sequence>
<dbReference type="InterPro" id="IPR008969">
    <property type="entry name" value="CarboxyPept-like_regulatory"/>
</dbReference>
<dbReference type="InterPro" id="IPR023996">
    <property type="entry name" value="TonB-dep_OMP_SusC/RagA"/>
</dbReference>
<dbReference type="InterPro" id="IPR023997">
    <property type="entry name" value="TonB-dep_OMP_SusC/RagA_CS"/>
</dbReference>
<dbReference type="NCBIfam" id="TIGR04056">
    <property type="entry name" value="OMP_RagA_SusC"/>
    <property type="match status" value="1"/>
</dbReference>
<proteinExistence type="predicted"/>
<gene>
    <name evidence="6" type="ORF">SAMN05192573_1144</name>
</gene>
<feature type="domain" description="TonB-dependent receptor plug" evidence="5">
    <location>
        <begin position="118"/>
        <end position="226"/>
    </location>
</feature>
<keyword evidence="4" id="KW-0732">Signal</keyword>
<comment type="subcellular location">
    <subcellularLocation>
        <location evidence="1">Cell outer membrane</location>
    </subcellularLocation>
</comment>
<dbReference type="InterPro" id="IPR012910">
    <property type="entry name" value="Plug_dom"/>
</dbReference>
<dbReference type="SUPFAM" id="SSF56935">
    <property type="entry name" value="Porins"/>
    <property type="match status" value="1"/>
</dbReference>
<dbReference type="Proteomes" id="UP000199705">
    <property type="component" value="Unassembled WGS sequence"/>
</dbReference>
<organism evidence="6 7">
    <name type="scientific">Mucilaginibacter gossypii</name>
    <dbReference type="NCBI Taxonomy" id="551996"/>
    <lineage>
        <taxon>Bacteria</taxon>
        <taxon>Pseudomonadati</taxon>
        <taxon>Bacteroidota</taxon>
        <taxon>Sphingobacteriia</taxon>
        <taxon>Sphingobacteriales</taxon>
        <taxon>Sphingobacteriaceae</taxon>
        <taxon>Mucilaginibacter</taxon>
    </lineage>
</organism>
<keyword evidence="3" id="KW-0998">Cell outer membrane</keyword>
<dbReference type="EMBL" id="FNCG01000014">
    <property type="protein sequence ID" value="SDH91955.1"/>
    <property type="molecule type" value="Genomic_DNA"/>
</dbReference>
<dbReference type="Gene3D" id="2.60.40.1120">
    <property type="entry name" value="Carboxypeptidase-like, regulatory domain"/>
    <property type="match status" value="1"/>
</dbReference>
<dbReference type="SUPFAM" id="SSF49464">
    <property type="entry name" value="Carboxypeptidase regulatory domain-like"/>
    <property type="match status" value="1"/>
</dbReference>
<dbReference type="NCBIfam" id="TIGR04057">
    <property type="entry name" value="SusC_RagA_signa"/>
    <property type="match status" value="1"/>
</dbReference>
<evidence type="ECO:0000256" key="1">
    <source>
        <dbReference type="ARBA" id="ARBA00004442"/>
    </source>
</evidence>
<feature type="signal peptide" evidence="4">
    <location>
        <begin position="1"/>
        <end position="19"/>
    </location>
</feature>
<dbReference type="STRING" id="551996.SAMN05192573_1144"/>